<evidence type="ECO:0000313" key="1">
    <source>
        <dbReference type="EMBL" id="MBW7456985.1"/>
    </source>
</evidence>
<proteinExistence type="predicted"/>
<dbReference type="InterPro" id="IPR018708">
    <property type="entry name" value="DUF2225"/>
</dbReference>
<dbReference type="Pfam" id="PF09986">
    <property type="entry name" value="DUF2225"/>
    <property type="match status" value="1"/>
</dbReference>
<protein>
    <submittedName>
        <fullName evidence="1">DUF2225 domain-containing protein</fullName>
    </submittedName>
</protein>
<comment type="caution">
    <text evidence="1">The sequence shown here is derived from an EMBL/GenBank/DDBJ whole genome shotgun (WGS) entry which is preliminary data.</text>
</comment>
<sequence>MRRTNRRRDCMEPLYLTSVTCICCEAEYQSSRVRPSFKKASSRDSDFCAHFKSEINPDYYVVRVCPKCGFASTENSAEQLSDAQKKLYYDRIGMHWVVRDYGGSRTQDQALECYKFALICAQVIGDKERVIAGILHHIAWIYRYKEQTEQELRFLRFALGAYVRVYETEGVDLNNAKLMFLIGELHRRLGEPIDAVRWFSRVVNDKKITDGSMIRASREQWQLLRLENAGNTDFIDGVQAKINA</sequence>
<organism evidence="1 2">
    <name type="scientific">Paenibacillus sepulcri</name>
    <dbReference type="NCBI Taxonomy" id="359917"/>
    <lineage>
        <taxon>Bacteria</taxon>
        <taxon>Bacillati</taxon>
        <taxon>Bacillota</taxon>
        <taxon>Bacilli</taxon>
        <taxon>Bacillales</taxon>
        <taxon>Paenibacillaceae</taxon>
        <taxon>Paenibacillus</taxon>
    </lineage>
</organism>
<name>A0ABS7C7S5_9BACL</name>
<keyword evidence="2" id="KW-1185">Reference proteome</keyword>
<dbReference type="Proteomes" id="UP001519887">
    <property type="component" value="Unassembled WGS sequence"/>
</dbReference>
<gene>
    <name evidence="1" type="ORF">K0U00_23400</name>
</gene>
<dbReference type="SUPFAM" id="SSF48452">
    <property type="entry name" value="TPR-like"/>
    <property type="match status" value="1"/>
</dbReference>
<accession>A0ABS7C7S5</accession>
<dbReference type="InterPro" id="IPR011990">
    <property type="entry name" value="TPR-like_helical_dom_sf"/>
</dbReference>
<dbReference type="Gene3D" id="1.25.40.10">
    <property type="entry name" value="Tetratricopeptide repeat domain"/>
    <property type="match status" value="1"/>
</dbReference>
<reference evidence="1 2" key="1">
    <citation type="submission" date="2021-07" db="EMBL/GenBank/DDBJ databases">
        <title>Paenibacillus radiodurans sp. nov., isolated from the southeastern edge of Tengger Desert.</title>
        <authorList>
            <person name="Zhang G."/>
        </authorList>
    </citation>
    <scope>NUCLEOTIDE SEQUENCE [LARGE SCALE GENOMIC DNA]</scope>
    <source>
        <strain evidence="1 2">CCM 7311</strain>
    </source>
</reference>
<dbReference type="EMBL" id="JAHZIK010000718">
    <property type="protein sequence ID" value="MBW7456985.1"/>
    <property type="molecule type" value="Genomic_DNA"/>
</dbReference>
<evidence type="ECO:0000313" key="2">
    <source>
        <dbReference type="Proteomes" id="UP001519887"/>
    </source>
</evidence>